<dbReference type="Proteomes" id="UP000660885">
    <property type="component" value="Unassembled WGS sequence"/>
</dbReference>
<feature type="compositionally biased region" description="Basic residues" evidence="1">
    <location>
        <begin position="71"/>
        <end position="80"/>
    </location>
</feature>
<name>A0ABS1U799_9PROT</name>
<organism evidence="2 3">
    <name type="scientific">Belnapia arida</name>
    <dbReference type="NCBI Taxonomy" id="2804533"/>
    <lineage>
        <taxon>Bacteria</taxon>
        <taxon>Pseudomonadati</taxon>
        <taxon>Pseudomonadota</taxon>
        <taxon>Alphaproteobacteria</taxon>
        <taxon>Acetobacterales</taxon>
        <taxon>Roseomonadaceae</taxon>
        <taxon>Belnapia</taxon>
    </lineage>
</organism>
<keyword evidence="3" id="KW-1185">Reference proteome</keyword>
<feature type="region of interest" description="Disordered" evidence="1">
    <location>
        <begin position="63"/>
        <end position="93"/>
    </location>
</feature>
<proteinExistence type="predicted"/>
<comment type="caution">
    <text evidence="2">The sequence shown here is derived from an EMBL/GenBank/DDBJ whole genome shotgun (WGS) entry which is preliminary data.</text>
</comment>
<evidence type="ECO:0000256" key="1">
    <source>
        <dbReference type="SAM" id="MobiDB-lite"/>
    </source>
</evidence>
<dbReference type="EMBL" id="JAETWB010000013">
    <property type="protein sequence ID" value="MBL6080415.1"/>
    <property type="molecule type" value="Genomic_DNA"/>
</dbReference>
<feature type="compositionally biased region" description="Low complexity" evidence="1">
    <location>
        <begin position="81"/>
        <end position="93"/>
    </location>
</feature>
<reference evidence="2 3" key="1">
    <citation type="submission" date="2021-01" db="EMBL/GenBank/DDBJ databases">
        <title>Belnapia mucosa sp. nov. and Belnapia arida sp. nov., isolated from the Tabernas Desert (Almeria, Spain).</title>
        <authorList>
            <person name="Molina-Menor E."/>
            <person name="Vidal-Verdu A."/>
            <person name="Calonge A."/>
            <person name="Satari L."/>
            <person name="Pereto J."/>
            <person name="Porcar M."/>
        </authorList>
    </citation>
    <scope>NUCLEOTIDE SEQUENCE [LARGE SCALE GENOMIC DNA]</scope>
    <source>
        <strain evidence="2 3">T18</strain>
    </source>
</reference>
<gene>
    <name evidence="2" type="ORF">JMJ56_20570</name>
</gene>
<dbReference type="RefSeq" id="WP_202833645.1">
    <property type="nucleotide sequence ID" value="NZ_JAETWB010000013.1"/>
</dbReference>
<protein>
    <submittedName>
        <fullName evidence="2">Uncharacterized protein</fullName>
    </submittedName>
</protein>
<evidence type="ECO:0000313" key="3">
    <source>
        <dbReference type="Proteomes" id="UP000660885"/>
    </source>
</evidence>
<sequence length="93" mass="10484">MIAVPSPTRGFGFSDNHGLGALSNTEGFHGDTRNWDWNVTRPFLRQTIDFSYDAFGADDDPMRFTGAPGTRAHHHHRRQARGLGLLRQQPLRP</sequence>
<evidence type="ECO:0000313" key="2">
    <source>
        <dbReference type="EMBL" id="MBL6080415.1"/>
    </source>
</evidence>
<accession>A0ABS1U799</accession>